<keyword evidence="7" id="KW-0808">Transferase</keyword>
<dbReference type="InterPro" id="IPR043131">
    <property type="entry name" value="BCAT-like_N"/>
</dbReference>
<dbReference type="Proteomes" id="UP000886689">
    <property type="component" value="Unassembled WGS sequence"/>
</dbReference>
<dbReference type="InterPro" id="IPR018300">
    <property type="entry name" value="Aminotrans_IV_CS"/>
</dbReference>
<dbReference type="InterPro" id="IPR019999">
    <property type="entry name" value="Anth_synth_I-like"/>
</dbReference>
<organism evidence="7 8">
    <name type="scientific">Candidatus Proximibacter danicus</name>
    <dbReference type="NCBI Taxonomy" id="2954365"/>
    <lineage>
        <taxon>Bacteria</taxon>
        <taxon>Pseudomonadati</taxon>
        <taxon>Pseudomonadota</taxon>
        <taxon>Betaproteobacteria</taxon>
        <taxon>Candidatus Proximibacter</taxon>
    </lineage>
</organism>
<dbReference type="EC" id="2.6.1.85" evidence="7"/>
<dbReference type="Gene3D" id="3.60.120.10">
    <property type="entry name" value="Anthranilate synthase"/>
    <property type="match status" value="1"/>
</dbReference>
<accession>A0A9D7PQR8</accession>
<dbReference type="InterPro" id="IPR015890">
    <property type="entry name" value="Chorismate_C"/>
</dbReference>
<dbReference type="PANTHER" id="PTHR11236:SF50">
    <property type="entry name" value="AMINODEOXYCHORISMATE SYNTHASE COMPONENT 1"/>
    <property type="match status" value="1"/>
</dbReference>
<gene>
    <name evidence="7" type="primary">pabB</name>
    <name evidence="7" type="ORF">IPL58_12170</name>
</gene>
<dbReference type="PANTHER" id="PTHR11236">
    <property type="entry name" value="AMINOBENZOATE/ANTHRANILATE SYNTHASE"/>
    <property type="match status" value="1"/>
</dbReference>
<comment type="caution">
    <text evidence="7">The sequence shown here is derived from an EMBL/GenBank/DDBJ whole genome shotgun (WGS) entry which is preliminary data.</text>
</comment>
<keyword evidence="7" id="KW-0032">Aminotransferase</keyword>
<evidence type="ECO:0000313" key="8">
    <source>
        <dbReference type="Proteomes" id="UP000886689"/>
    </source>
</evidence>
<dbReference type="InterPro" id="IPR043132">
    <property type="entry name" value="BCAT-like_C"/>
</dbReference>
<dbReference type="Gene3D" id="3.20.10.10">
    <property type="entry name" value="D-amino Acid Aminotransferase, subunit A, domain 2"/>
    <property type="match status" value="1"/>
</dbReference>
<dbReference type="InterPro" id="IPR005802">
    <property type="entry name" value="ADC_synth_comp_1"/>
</dbReference>
<keyword evidence="3 5" id="KW-0663">Pyridoxal phosphate</keyword>
<feature type="domain" description="Chorismate-utilising enzyme C-terminal" evidence="6">
    <location>
        <begin position="122"/>
        <end position="372"/>
    </location>
</feature>
<evidence type="ECO:0000256" key="1">
    <source>
        <dbReference type="ARBA" id="ARBA00001933"/>
    </source>
</evidence>
<dbReference type="NCBIfam" id="TIGR00553">
    <property type="entry name" value="pabB"/>
    <property type="match status" value="1"/>
</dbReference>
<dbReference type="PRINTS" id="PR00095">
    <property type="entry name" value="ANTSNTHASEI"/>
</dbReference>
<dbReference type="InterPro" id="IPR036038">
    <property type="entry name" value="Aminotransferase-like"/>
</dbReference>
<dbReference type="Pfam" id="PF01063">
    <property type="entry name" value="Aminotran_4"/>
    <property type="match status" value="1"/>
</dbReference>
<name>A0A9D7PQR8_9PROT</name>
<comment type="cofactor">
    <cofactor evidence="1 5">
        <name>pyridoxal 5'-phosphate</name>
        <dbReference type="ChEBI" id="CHEBI:597326"/>
    </cofactor>
</comment>
<proteinExistence type="inferred from homology"/>
<comment type="similarity">
    <text evidence="2 4">Belongs to the class-IV pyridoxal-phosphate-dependent aminotransferase family.</text>
</comment>
<evidence type="ECO:0000259" key="6">
    <source>
        <dbReference type="Pfam" id="PF00425"/>
    </source>
</evidence>
<dbReference type="PROSITE" id="PS00770">
    <property type="entry name" value="AA_TRANSFER_CLASS_4"/>
    <property type="match status" value="1"/>
</dbReference>
<protein>
    <submittedName>
        <fullName evidence="7">Aminodeoxychorismate synthase component I</fullName>
        <ecNumber evidence="7">2.6.1.85</ecNumber>
    </submittedName>
</protein>
<dbReference type="EMBL" id="JADJUC010000013">
    <property type="protein sequence ID" value="MBK8524771.1"/>
    <property type="molecule type" value="Genomic_DNA"/>
</dbReference>
<dbReference type="GO" id="GO:0009396">
    <property type="term" value="P:folic acid-containing compound biosynthetic process"/>
    <property type="evidence" value="ECO:0007669"/>
    <property type="project" value="InterPro"/>
</dbReference>
<dbReference type="Gene3D" id="3.30.470.10">
    <property type="match status" value="1"/>
</dbReference>
<dbReference type="SUPFAM" id="SSF56752">
    <property type="entry name" value="D-aminoacid aminotransferase-like PLP-dependent enzymes"/>
    <property type="match status" value="1"/>
</dbReference>
<dbReference type="AlphaFoldDB" id="A0A9D7PQR8"/>
<dbReference type="Pfam" id="PF00425">
    <property type="entry name" value="Chorismate_bind"/>
    <property type="match status" value="1"/>
</dbReference>
<evidence type="ECO:0000313" key="7">
    <source>
        <dbReference type="EMBL" id="MBK8524771.1"/>
    </source>
</evidence>
<evidence type="ECO:0000256" key="3">
    <source>
        <dbReference type="ARBA" id="ARBA00022898"/>
    </source>
</evidence>
<dbReference type="InterPro" id="IPR005801">
    <property type="entry name" value="ADC_synthase"/>
</dbReference>
<reference evidence="7" key="1">
    <citation type="submission" date="2020-10" db="EMBL/GenBank/DDBJ databases">
        <title>Connecting structure to function with the recovery of over 1000 high-quality activated sludge metagenome-assembled genomes encoding full-length rRNA genes using long-read sequencing.</title>
        <authorList>
            <person name="Singleton C.M."/>
            <person name="Petriglieri F."/>
            <person name="Kristensen J.M."/>
            <person name="Kirkegaard R.H."/>
            <person name="Michaelsen T.Y."/>
            <person name="Andersen M.H."/>
            <person name="Karst S.M."/>
            <person name="Dueholm M.S."/>
            <person name="Nielsen P.H."/>
            <person name="Albertsen M."/>
        </authorList>
    </citation>
    <scope>NUCLEOTIDE SEQUENCE</scope>
    <source>
        <strain evidence="7">Hirt_18-Q3-R61-65_BATAC.395</strain>
    </source>
</reference>
<evidence type="ECO:0000256" key="2">
    <source>
        <dbReference type="ARBA" id="ARBA00009320"/>
    </source>
</evidence>
<sequence>MPAPFALLDVPGGGAYLFENLARTLVLATNEDCLGLCRQAEAAALAGEHVVAALNYELGHVLEPRTGGHEGGDDRPLGHFWVFSERRFLPPEALVAYLATLAGDPLRPAALLDFAPALDAVEHRDALTRIRSYIAAGDCYQVNFTFPFHGQCIGDPLALYARLRQAQPVANGGLIVTPQTCILSLSPELFVERHAGVLRARPMKGTAARSLIVEEDVAARAALSVSPKDRAENVMIVDLIRNDLGRLAVPGSVCVESLCAVETYPSVHQMTSTVSAISDADFVSVLAALFPCGSITGAPKIRAMQIIRELEEKPRGLYTGAIGWLGERGDFSLNVAIRTLQVDSTGRVRMGVGSGIVWDSEPAAEYAECVLKAGFVMRADPGFRLIETLRLAEGVFPALHLHLDRLKVSAGALAFACDAEKIAARLNAFAAERALGLHRVRLTLGRAGDVTLAATPLITVDGGMQTRLSPHRLDSQSPWLRHKTTFRDLYDQELARGQHDPAVFDVLFLNERGELCEGARSNIFVRMAPGEPLLTPPLACGLLPGVLRRQLLENGEAVESILREPDLRRAADIYLGNALRGLVRVSL</sequence>
<dbReference type="InterPro" id="IPR001544">
    <property type="entry name" value="Aminotrans_IV"/>
</dbReference>
<dbReference type="GO" id="GO:0046820">
    <property type="term" value="F:4-amino-4-deoxychorismate synthase activity"/>
    <property type="evidence" value="ECO:0007669"/>
    <property type="project" value="UniProtKB-EC"/>
</dbReference>
<evidence type="ECO:0000256" key="5">
    <source>
        <dbReference type="RuleBase" id="RU004516"/>
    </source>
</evidence>
<dbReference type="GO" id="GO:0000162">
    <property type="term" value="P:L-tryptophan biosynthetic process"/>
    <property type="evidence" value="ECO:0007669"/>
    <property type="project" value="TreeGrafter"/>
</dbReference>
<dbReference type="SUPFAM" id="SSF56322">
    <property type="entry name" value="ADC synthase"/>
    <property type="match status" value="1"/>
</dbReference>
<evidence type="ECO:0000256" key="4">
    <source>
        <dbReference type="RuleBase" id="RU004106"/>
    </source>
</evidence>